<organism evidence="1 2">
    <name type="scientific">Pontibacillus yanchengensis Y32</name>
    <dbReference type="NCBI Taxonomy" id="1385514"/>
    <lineage>
        <taxon>Bacteria</taxon>
        <taxon>Bacillati</taxon>
        <taxon>Bacillota</taxon>
        <taxon>Bacilli</taxon>
        <taxon>Bacillales</taxon>
        <taxon>Bacillaceae</taxon>
        <taxon>Pontibacillus</taxon>
    </lineage>
</organism>
<reference evidence="1 2" key="1">
    <citation type="journal article" date="2015" name="Stand. Genomic Sci.">
        <title>High quality draft genome sequence of the moderately halophilic bacterium Pontibacillus yanchengensis Y32(T) and comparison among Pontibacillus genomes.</title>
        <authorList>
            <person name="Huang J."/>
            <person name="Qiao Z.X."/>
            <person name="Tang J.W."/>
            <person name="Wang G."/>
        </authorList>
    </citation>
    <scope>NUCLEOTIDE SEQUENCE [LARGE SCALE GENOMIC DNA]</scope>
    <source>
        <strain evidence="1 2">Y32</strain>
    </source>
</reference>
<accession>A0A0A2TWX4</accession>
<dbReference type="EMBL" id="AVBF01000009">
    <property type="protein sequence ID" value="KGP73755.1"/>
    <property type="molecule type" value="Genomic_DNA"/>
</dbReference>
<evidence type="ECO:0000313" key="2">
    <source>
        <dbReference type="Proteomes" id="UP000030147"/>
    </source>
</evidence>
<name>A0A0A2TWX4_9BACI</name>
<evidence type="ECO:0000313" key="1">
    <source>
        <dbReference type="EMBL" id="KGP73755.1"/>
    </source>
</evidence>
<keyword evidence="2" id="KW-1185">Reference proteome</keyword>
<comment type="caution">
    <text evidence="1">The sequence shown here is derived from an EMBL/GenBank/DDBJ whole genome shotgun (WGS) entry which is preliminary data.</text>
</comment>
<dbReference type="OrthoDB" id="2933515at2"/>
<dbReference type="STRING" id="1385514.N782_02395"/>
<dbReference type="AlphaFoldDB" id="A0A0A2TWX4"/>
<dbReference type="RefSeq" id="WP_036817005.1">
    <property type="nucleotide sequence ID" value="NZ_AVBF01000009.1"/>
</dbReference>
<gene>
    <name evidence="1" type="ORF">N782_02395</name>
</gene>
<proteinExistence type="predicted"/>
<dbReference type="Proteomes" id="UP000030147">
    <property type="component" value="Unassembled WGS sequence"/>
</dbReference>
<sequence>MEHITLKKLVKKDLLQQIWLNTDGLVSDLDINKKSFGEILTGNHSWYSDATNNMEDVRISSFAKVLGHLHKMSDLNPDKLASIFSEGVLDRADLLTYLSSIKEKDEYLKEIIKEHKIRFSKIRSSLDKLYHQGKLEEDDLNRGYNELANILDELERESNG</sequence>
<protein>
    <submittedName>
        <fullName evidence="1">Uncharacterized protein</fullName>
    </submittedName>
</protein>